<feature type="signal peptide" evidence="14">
    <location>
        <begin position="1"/>
        <end position="28"/>
    </location>
</feature>
<dbReference type="FunFam" id="2.60.40.60:FF:000002">
    <property type="entry name" value="Protocadherin alpha 2"/>
    <property type="match status" value="1"/>
</dbReference>
<evidence type="ECO:0000313" key="16">
    <source>
        <dbReference type="Ensembl" id="ENSLLEP00000024505.1"/>
    </source>
</evidence>
<evidence type="ECO:0000256" key="5">
    <source>
        <dbReference type="ARBA" id="ARBA00022729"/>
    </source>
</evidence>
<keyword evidence="11" id="KW-0325">Glycoprotein</keyword>
<evidence type="ECO:0000259" key="15">
    <source>
        <dbReference type="PROSITE" id="PS50268"/>
    </source>
</evidence>
<reference evidence="16" key="2">
    <citation type="submission" date="2025-09" db="UniProtKB">
        <authorList>
            <consortium name="Ensembl"/>
        </authorList>
    </citation>
    <scope>IDENTIFICATION</scope>
</reference>
<dbReference type="PROSITE" id="PS50268">
    <property type="entry name" value="CADHERIN_2"/>
    <property type="match status" value="6"/>
</dbReference>
<evidence type="ECO:0000256" key="13">
    <source>
        <dbReference type="SAM" id="Phobius"/>
    </source>
</evidence>
<dbReference type="GO" id="GO:0005886">
    <property type="term" value="C:plasma membrane"/>
    <property type="evidence" value="ECO:0007669"/>
    <property type="project" value="UniProtKB-SubCell"/>
</dbReference>
<dbReference type="GO" id="GO:0005509">
    <property type="term" value="F:calcium ion binding"/>
    <property type="evidence" value="ECO:0007669"/>
    <property type="project" value="UniProtKB-UniRule"/>
</dbReference>
<dbReference type="GeneTree" id="ENSGT00940000162232"/>
<dbReference type="Pfam" id="PF00028">
    <property type="entry name" value="Cadherin"/>
    <property type="match status" value="5"/>
</dbReference>
<dbReference type="InterPro" id="IPR050174">
    <property type="entry name" value="Protocadherin/Cadherin-CA"/>
</dbReference>
<dbReference type="InterPro" id="IPR002126">
    <property type="entry name" value="Cadherin-like_dom"/>
</dbReference>
<keyword evidence="10 13" id="KW-0472">Membrane</keyword>
<dbReference type="Pfam" id="PF16492">
    <property type="entry name" value="Cadherin_C_2"/>
    <property type="match status" value="1"/>
</dbReference>
<dbReference type="Pfam" id="PF08266">
    <property type="entry name" value="Cadherin_2"/>
    <property type="match status" value="1"/>
</dbReference>
<feature type="domain" description="Cadherin" evidence="15">
    <location>
        <begin position="26"/>
        <end position="132"/>
    </location>
</feature>
<keyword evidence="8" id="KW-0130">Cell adhesion</keyword>
<evidence type="ECO:0000256" key="8">
    <source>
        <dbReference type="ARBA" id="ARBA00022889"/>
    </source>
</evidence>
<dbReference type="Proteomes" id="UP000694569">
    <property type="component" value="Unplaced"/>
</dbReference>
<evidence type="ECO:0000256" key="3">
    <source>
        <dbReference type="ARBA" id="ARBA00022475"/>
    </source>
</evidence>
<evidence type="ECO:0000256" key="10">
    <source>
        <dbReference type="ARBA" id="ARBA00023136"/>
    </source>
</evidence>
<proteinExistence type="predicted"/>
<feature type="domain" description="Cadherin" evidence="15">
    <location>
        <begin position="243"/>
        <end position="350"/>
    </location>
</feature>
<comment type="function">
    <text evidence="1">Potential calcium-dependent cell-adhesion protein. May be involved in the establishment and maintenance of specific neuronal connections in the brain.</text>
</comment>
<organism evidence="16 17">
    <name type="scientific">Leptobrachium leishanense</name>
    <name type="common">Leishan spiny toad</name>
    <dbReference type="NCBI Taxonomy" id="445787"/>
    <lineage>
        <taxon>Eukaryota</taxon>
        <taxon>Metazoa</taxon>
        <taxon>Chordata</taxon>
        <taxon>Craniata</taxon>
        <taxon>Vertebrata</taxon>
        <taxon>Euteleostomi</taxon>
        <taxon>Amphibia</taxon>
        <taxon>Batrachia</taxon>
        <taxon>Anura</taxon>
        <taxon>Pelobatoidea</taxon>
        <taxon>Megophryidae</taxon>
        <taxon>Leptobrachium</taxon>
    </lineage>
</organism>
<keyword evidence="9 13" id="KW-1133">Transmembrane helix</keyword>
<evidence type="ECO:0000256" key="11">
    <source>
        <dbReference type="ARBA" id="ARBA00023180"/>
    </source>
</evidence>
<evidence type="ECO:0000256" key="6">
    <source>
        <dbReference type="ARBA" id="ARBA00022737"/>
    </source>
</evidence>
<dbReference type="PRINTS" id="PR00205">
    <property type="entry name" value="CADHERIN"/>
</dbReference>
<dbReference type="PANTHER" id="PTHR24028">
    <property type="entry name" value="CADHERIN-87A"/>
    <property type="match status" value="1"/>
</dbReference>
<dbReference type="CDD" id="cd11304">
    <property type="entry name" value="Cadherin_repeat"/>
    <property type="match status" value="6"/>
</dbReference>
<dbReference type="Gene3D" id="2.60.40.60">
    <property type="entry name" value="Cadherins"/>
    <property type="match status" value="6"/>
</dbReference>
<keyword evidence="7 12" id="KW-0106">Calcium</keyword>
<dbReference type="InterPro" id="IPR015919">
    <property type="entry name" value="Cadherin-like_sf"/>
</dbReference>
<dbReference type="PANTHER" id="PTHR24028:SF341">
    <property type="entry name" value="PROTOCADHERIN GAMMA-C5"/>
    <property type="match status" value="1"/>
</dbReference>
<feature type="chain" id="PRO_5034598714" description="Cadherin domain-containing protein" evidence="14">
    <location>
        <begin position="29"/>
        <end position="837"/>
    </location>
</feature>
<dbReference type="SUPFAM" id="SSF49313">
    <property type="entry name" value="Cadherin-like"/>
    <property type="match status" value="6"/>
</dbReference>
<evidence type="ECO:0000313" key="17">
    <source>
        <dbReference type="Proteomes" id="UP000694569"/>
    </source>
</evidence>
<feature type="transmembrane region" description="Helical" evidence="13">
    <location>
        <begin position="689"/>
        <end position="713"/>
    </location>
</feature>
<keyword evidence="17" id="KW-1185">Reference proteome</keyword>
<dbReference type="SMART" id="SM00112">
    <property type="entry name" value="CA"/>
    <property type="match status" value="6"/>
</dbReference>
<reference evidence="16" key="1">
    <citation type="submission" date="2025-08" db="UniProtKB">
        <authorList>
            <consortium name="Ensembl"/>
        </authorList>
    </citation>
    <scope>IDENTIFICATION</scope>
</reference>
<comment type="subcellular location">
    <subcellularLocation>
        <location evidence="2">Cell membrane</location>
        <topology evidence="2">Single-pass type I membrane protein</topology>
    </subcellularLocation>
</comment>
<feature type="domain" description="Cadherin" evidence="15">
    <location>
        <begin position="358"/>
        <end position="455"/>
    </location>
</feature>
<dbReference type="FunFam" id="2.60.40.60:FF:000004">
    <property type="entry name" value="Protocadherin 1 gamma 2"/>
    <property type="match status" value="1"/>
</dbReference>
<evidence type="ECO:0000256" key="12">
    <source>
        <dbReference type="PROSITE-ProRule" id="PRU00043"/>
    </source>
</evidence>
<dbReference type="InterPro" id="IPR013164">
    <property type="entry name" value="Cadherin_N"/>
</dbReference>
<dbReference type="PROSITE" id="PS00232">
    <property type="entry name" value="CADHERIN_1"/>
    <property type="match status" value="3"/>
</dbReference>
<keyword evidence="5 14" id="KW-0732">Signal</keyword>
<dbReference type="FunFam" id="2.60.40.60:FF:000001">
    <property type="entry name" value="Protocadherin alpha 2"/>
    <property type="match status" value="1"/>
</dbReference>
<accession>A0A8C5W987</accession>
<evidence type="ECO:0000256" key="2">
    <source>
        <dbReference type="ARBA" id="ARBA00004251"/>
    </source>
</evidence>
<dbReference type="OrthoDB" id="6252479at2759"/>
<feature type="domain" description="Cadherin" evidence="15">
    <location>
        <begin position="580"/>
        <end position="676"/>
    </location>
</feature>
<keyword evidence="4 13" id="KW-0812">Transmembrane</keyword>
<dbReference type="AlphaFoldDB" id="A0A8C5W987"/>
<dbReference type="FunFam" id="2.60.40.60:FF:000006">
    <property type="entry name" value="Protocadherin alpha 2"/>
    <property type="match status" value="1"/>
</dbReference>
<dbReference type="InterPro" id="IPR020894">
    <property type="entry name" value="Cadherin_CS"/>
</dbReference>
<dbReference type="Ensembl" id="ENSLLET00000025444.1">
    <property type="protein sequence ID" value="ENSLLEP00000024505.1"/>
    <property type="gene ID" value="ENSLLEG00000015568.1"/>
</dbReference>
<dbReference type="InterPro" id="IPR032455">
    <property type="entry name" value="Cadherin_C"/>
</dbReference>
<evidence type="ECO:0000256" key="7">
    <source>
        <dbReference type="ARBA" id="ARBA00022837"/>
    </source>
</evidence>
<sequence>MDCQRPSNAWKWQVLYCFCLCSWGWVSGQLHYSILEESETGTLVGNIAHDLGIALTKSNKQRLRLGSGGGSKFFAVDQLSGDLTVNGRIDRESLCGSNLNCLLYLEIATENPLGFYSIEIEIVDINDNAPIFSNPGQIINITELATSPGVRFPLQMAQDPDVGTNSVSQYRLSPNPHFSLSVTNRKDGTLIAVLILEKVLDREEKGQHSLILTAFDDGEPKRSGSIQVTIIVLDINDNPPVFDQQQYKINLLENIPLTSVIIKLNATDLDDGPNAEIIYFFDDHTLDSAKKIFELNSNTGEIYIAGILDFEESHYYELSVRARDRGILTMEGQTLIQIEVEDINDNIPEIFFTSNVNEIPENAAIGTVVGYITVRDKDSGKNGEIIVLDVSPNVPFKCQSFNNRYSLVTSGNLDREKVSQYNIILTASDLGSPPLHNHTTITLIISDVNDNAPMFSQSVYQAFIKENNEAGSLLCTVSASDPDIGDNAKLKYSIAESHIDGSSTSSFIYINGENGNIYAQRSFDYEQVQVLQITTRVEDSGSPALFSNVSVFIFILDTNDNHPTVLYPENAGEFIPQEKIPMSASAGYLVTKVSAVDLDSGHNAWLAYSLLESSSPTLFQISEYTGEIRTIRGLHETDNAEQRLVISVRDHGQPALSTTVTIHVRTVESVQDIPKSSDFLSHSKPSSDLTLYLIISLVAISLVSLVTFIILLVRCLRKDTDSISCGSCPLSKSHSQTYSDQYKPTLYLNSDGTLKYMEVRMVPAETQGQSYPTYFPTATEQNHFIPTKPLLFPNLTDLTQEAGHTSDSSGLNESNELLSLKDIFVLYLSFWKNISKI</sequence>
<name>A0A8C5W987_9ANUR</name>
<keyword evidence="6" id="KW-0677">Repeat</keyword>
<feature type="domain" description="Cadherin" evidence="15">
    <location>
        <begin position="157"/>
        <end position="242"/>
    </location>
</feature>
<dbReference type="FunFam" id="2.60.40.60:FF:000129">
    <property type="entry name" value="protocadherin alpha-C2 isoform X1"/>
    <property type="match status" value="1"/>
</dbReference>
<keyword evidence="3" id="KW-1003">Cell membrane</keyword>
<protein>
    <recommendedName>
        <fullName evidence="15">Cadherin domain-containing protein</fullName>
    </recommendedName>
</protein>
<dbReference type="GO" id="GO:0007156">
    <property type="term" value="P:homophilic cell adhesion via plasma membrane adhesion molecules"/>
    <property type="evidence" value="ECO:0007669"/>
    <property type="project" value="InterPro"/>
</dbReference>
<dbReference type="FunFam" id="2.60.40.60:FF:000007">
    <property type="entry name" value="Protocadherin alpha 2"/>
    <property type="match status" value="1"/>
</dbReference>
<feature type="domain" description="Cadherin" evidence="15">
    <location>
        <begin position="456"/>
        <end position="565"/>
    </location>
</feature>
<evidence type="ECO:0000256" key="14">
    <source>
        <dbReference type="SAM" id="SignalP"/>
    </source>
</evidence>
<evidence type="ECO:0000256" key="1">
    <source>
        <dbReference type="ARBA" id="ARBA00003436"/>
    </source>
</evidence>
<evidence type="ECO:0000256" key="9">
    <source>
        <dbReference type="ARBA" id="ARBA00022989"/>
    </source>
</evidence>
<evidence type="ECO:0000256" key="4">
    <source>
        <dbReference type="ARBA" id="ARBA00022692"/>
    </source>
</evidence>